<keyword evidence="12 15" id="KW-0460">Magnesium</keyword>
<dbReference type="UniPathway" id="UPA00591">
    <property type="reaction ID" value="UER00648"/>
</dbReference>
<evidence type="ECO:0000256" key="3">
    <source>
        <dbReference type="ARBA" id="ARBA00004669"/>
    </source>
</evidence>
<dbReference type="PANTHER" id="PTHR43340">
    <property type="entry name" value="HYPOXANTHINE-GUANINE PHOSPHORIBOSYLTRANSFERASE"/>
    <property type="match status" value="1"/>
</dbReference>
<comment type="pathway">
    <text evidence="3 15">Purine metabolism; IMP biosynthesis via salvage pathway; IMP from hypoxanthine: step 1/1.</text>
</comment>
<dbReference type="Proteomes" id="UP000240357">
    <property type="component" value="Unassembled WGS sequence"/>
</dbReference>
<dbReference type="Gene3D" id="3.40.50.2020">
    <property type="match status" value="1"/>
</dbReference>
<dbReference type="SUPFAM" id="SSF53271">
    <property type="entry name" value="PRTase-like"/>
    <property type="match status" value="1"/>
</dbReference>
<evidence type="ECO:0000256" key="9">
    <source>
        <dbReference type="ARBA" id="ARBA00022723"/>
    </source>
</evidence>
<keyword evidence="6 15" id="KW-0963">Cytoplasm</keyword>
<keyword evidence="11 15" id="KW-0547">Nucleotide-binding</keyword>
<dbReference type="PANTHER" id="PTHR43340:SF1">
    <property type="entry name" value="HYPOXANTHINE PHOSPHORIBOSYLTRANSFERASE"/>
    <property type="match status" value="1"/>
</dbReference>
<dbReference type="GO" id="GO:0046100">
    <property type="term" value="P:hypoxanthine metabolic process"/>
    <property type="evidence" value="ECO:0007669"/>
    <property type="project" value="TreeGrafter"/>
</dbReference>
<evidence type="ECO:0000256" key="8">
    <source>
        <dbReference type="ARBA" id="ARBA00022679"/>
    </source>
</evidence>
<dbReference type="GO" id="GO:0006178">
    <property type="term" value="P:guanine salvage"/>
    <property type="evidence" value="ECO:0007669"/>
    <property type="project" value="TreeGrafter"/>
</dbReference>
<evidence type="ECO:0000256" key="2">
    <source>
        <dbReference type="ARBA" id="ARBA00004496"/>
    </source>
</evidence>
<dbReference type="RefSeq" id="WP_106925341.1">
    <property type="nucleotide sequence ID" value="NZ_PYFT01000001.1"/>
</dbReference>
<name>A0A2T2Y994_9BACT</name>
<dbReference type="NCBIfam" id="TIGR01203">
    <property type="entry name" value="HGPRTase"/>
    <property type="match status" value="1"/>
</dbReference>
<dbReference type="InterPro" id="IPR050408">
    <property type="entry name" value="HGPRT"/>
</dbReference>
<evidence type="ECO:0000256" key="13">
    <source>
        <dbReference type="ARBA" id="ARBA00048811"/>
    </source>
</evidence>
<reference evidence="17 18" key="1">
    <citation type="submission" date="2018-03" db="EMBL/GenBank/DDBJ databases">
        <title>Adhaeribacter sp. HMF7605 Genome sequencing and assembly.</title>
        <authorList>
            <person name="Kang H."/>
            <person name="Kang J."/>
            <person name="Cha I."/>
            <person name="Kim H."/>
            <person name="Joh K."/>
        </authorList>
    </citation>
    <scope>NUCLEOTIDE SEQUENCE [LARGE SCALE GENOMIC DNA]</scope>
    <source>
        <strain evidence="17 18">HMF7605</strain>
    </source>
</reference>
<evidence type="ECO:0000256" key="14">
    <source>
        <dbReference type="ARBA" id="ARBA00049402"/>
    </source>
</evidence>
<evidence type="ECO:0000256" key="10">
    <source>
        <dbReference type="ARBA" id="ARBA00022726"/>
    </source>
</evidence>
<keyword evidence="10 15" id="KW-0660">Purine salvage</keyword>
<proteinExistence type="inferred from homology"/>
<dbReference type="GO" id="GO:0000166">
    <property type="term" value="F:nucleotide binding"/>
    <property type="evidence" value="ECO:0007669"/>
    <property type="project" value="UniProtKB-KW"/>
</dbReference>
<dbReference type="CDD" id="cd06223">
    <property type="entry name" value="PRTases_typeI"/>
    <property type="match status" value="1"/>
</dbReference>
<evidence type="ECO:0000256" key="15">
    <source>
        <dbReference type="RuleBase" id="RU364099"/>
    </source>
</evidence>
<comment type="catalytic activity">
    <reaction evidence="13">
        <text>GMP + diphosphate = guanine + 5-phospho-alpha-D-ribose 1-diphosphate</text>
        <dbReference type="Rhea" id="RHEA:25424"/>
        <dbReference type="ChEBI" id="CHEBI:16235"/>
        <dbReference type="ChEBI" id="CHEBI:33019"/>
        <dbReference type="ChEBI" id="CHEBI:58017"/>
        <dbReference type="ChEBI" id="CHEBI:58115"/>
        <dbReference type="EC" id="2.4.2.8"/>
    </reaction>
    <physiologicalReaction direction="right-to-left" evidence="13">
        <dbReference type="Rhea" id="RHEA:25426"/>
    </physiologicalReaction>
</comment>
<sequence length="180" mass="20044">MSSSTVKLHDKEFAVYLQEEEIRQAILSLAFRINQEYAGKTPLFLAVLNGSFMFAGDLLKEITVPCEISFIKLASYQNTQSTGNVKELVGLNEDVTNRHVIILEDIVDTGHTVSVLLKKLQTLATTSVEIACMLLKPACLQHPLEIKYAALSIPNDFVVGYGLDYNGLGRNLRHIYKLKS</sequence>
<dbReference type="GO" id="GO:0005829">
    <property type="term" value="C:cytosol"/>
    <property type="evidence" value="ECO:0007669"/>
    <property type="project" value="TreeGrafter"/>
</dbReference>
<evidence type="ECO:0000313" key="17">
    <source>
        <dbReference type="EMBL" id="PSR52073.1"/>
    </source>
</evidence>
<comment type="catalytic activity">
    <reaction evidence="14">
        <text>IMP + diphosphate = hypoxanthine + 5-phospho-alpha-D-ribose 1-diphosphate</text>
        <dbReference type="Rhea" id="RHEA:17973"/>
        <dbReference type="ChEBI" id="CHEBI:17368"/>
        <dbReference type="ChEBI" id="CHEBI:33019"/>
        <dbReference type="ChEBI" id="CHEBI:58017"/>
        <dbReference type="ChEBI" id="CHEBI:58053"/>
        <dbReference type="EC" id="2.4.2.8"/>
    </reaction>
    <physiologicalReaction direction="right-to-left" evidence="14">
        <dbReference type="Rhea" id="RHEA:17975"/>
    </physiologicalReaction>
</comment>
<dbReference type="GO" id="GO:0032263">
    <property type="term" value="P:GMP salvage"/>
    <property type="evidence" value="ECO:0007669"/>
    <property type="project" value="TreeGrafter"/>
</dbReference>
<evidence type="ECO:0000256" key="4">
    <source>
        <dbReference type="ARBA" id="ARBA00008391"/>
    </source>
</evidence>
<feature type="domain" description="Phosphoribosyltransferase" evidence="16">
    <location>
        <begin position="17"/>
        <end position="165"/>
    </location>
</feature>
<comment type="subcellular location">
    <subcellularLocation>
        <location evidence="2 15">Cytoplasm</location>
    </subcellularLocation>
</comment>
<dbReference type="GO" id="GO:0000287">
    <property type="term" value="F:magnesium ion binding"/>
    <property type="evidence" value="ECO:0007669"/>
    <property type="project" value="TreeGrafter"/>
</dbReference>
<comment type="cofactor">
    <cofactor evidence="1 15">
        <name>Mg(2+)</name>
        <dbReference type="ChEBI" id="CHEBI:18420"/>
    </cofactor>
</comment>
<dbReference type="Pfam" id="PF00156">
    <property type="entry name" value="Pribosyltran"/>
    <property type="match status" value="1"/>
</dbReference>
<dbReference type="InterPro" id="IPR000836">
    <property type="entry name" value="PRTase_dom"/>
</dbReference>
<gene>
    <name evidence="17" type="primary">hpt</name>
    <name evidence="17" type="ORF">AHMF7605_00330</name>
</gene>
<evidence type="ECO:0000256" key="1">
    <source>
        <dbReference type="ARBA" id="ARBA00001946"/>
    </source>
</evidence>
<organism evidence="17 18">
    <name type="scientific">Adhaeribacter arboris</name>
    <dbReference type="NCBI Taxonomy" id="2072846"/>
    <lineage>
        <taxon>Bacteria</taxon>
        <taxon>Pseudomonadati</taxon>
        <taxon>Bacteroidota</taxon>
        <taxon>Cytophagia</taxon>
        <taxon>Cytophagales</taxon>
        <taxon>Hymenobacteraceae</taxon>
        <taxon>Adhaeribacter</taxon>
    </lineage>
</organism>
<dbReference type="AlphaFoldDB" id="A0A2T2Y994"/>
<comment type="similarity">
    <text evidence="4 15">Belongs to the purine/pyrimidine phosphoribosyltransferase family.</text>
</comment>
<dbReference type="GO" id="GO:0006166">
    <property type="term" value="P:purine ribonucleoside salvage"/>
    <property type="evidence" value="ECO:0007669"/>
    <property type="project" value="UniProtKB-KW"/>
</dbReference>
<dbReference type="InterPro" id="IPR029057">
    <property type="entry name" value="PRTase-like"/>
</dbReference>
<keyword evidence="9 15" id="KW-0479">Metal-binding</keyword>
<evidence type="ECO:0000256" key="5">
    <source>
        <dbReference type="ARBA" id="ARBA00011895"/>
    </source>
</evidence>
<keyword evidence="18" id="KW-1185">Reference proteome</keyword>
<evidence type="ECO:0000313" key="18">
    <source>
        <dbReference type="Proteomes" id="UP000240357"/>
    </source>
</evidence>
<evidence type="ECO:0000256" key="11">
    <source>
        <dbReference type="ARBA" id="ARBA00022741"/>
    </source>
</evidence>
<accession>A0A2T2Y994</accession>
<dbReference type="OrthoDB" id="9802824at2"/>
<protein>
    <recommendedName>
        <fullName evidence="5 15">Hypoxanthine phosphoribosyltransferase</fullName>
        <ecNumber evidence="5 15">2.4.2.8</ecNumber>
    </recommendedName>
</protein>
<dbReference type="EC" id="2.4.2.8" evidence="5 15"/>
<evidence type="ECO:0000256" key="7">
    <source>
        <dbReference type="ARBA" id="ARBA00022676"/>
    </source>
</evidence>
<keyword evidence="8 15" id="KW-0808">Transferase</keyword>
<dbReference type="GO" id="GO:0004422">
    <property type="term" value="F:hypoxanthine phosphoribosyltransferase activity"/>
    <property type="evidence" value="ECO:0007669"/>
    <property type="project" value="InterPro"/>
</dbReference>
<dbReference type="GO" id="GO:0052657">
    <property type="term" value="F:guanine phosphoribosyltransferase activity"/>
    <property type="evidence" value="ECO:0007669"/>
    <property type="project" value="RHEA"/>
</dbReference>
<dbReference type="GO" id="GO:0032264">
    <property type="term" value="P:IMP salvage"/>
    <property type="evidence" value="ECO:0007669"/>
    <property type="project" value="UniProtKB-UniPathway"/>
</dbReference>
<evidence type="ECO:0000256" key="6">
    <source>
        <dbReference type="ARBA" id="ARBA00022490"/>
    </source>
</evidence>
<dbReference type="InterPro" id="IPR005904">
    <property type="entry name" value="Hxn_phspho_trans"/>
</dbReference>
<evidence type="ECO:0000259" key="16">
    <source>
        <dbReference type="Pfam" id="PF00156"/>
    </source>
</evidence>
<keyword evidence="7 15" id="KW-0328">Glycosyltransferase</keyword>
<comment type="caution">
    <text evidence="17">The sequence shown here is derived from an EMBL/GenBank/DDBJ whole genome shotgun (WGS) entry which is preliminary data.</text>
</comment>
<dbReference type="EMBL" id="PYFT01000001">
    <property type="protein sequence ID" value="PSR52073.1"/>
    <property type="molecule type" value="Genomic_DNA"/>
</dbReference>
<evidence type="ECO:0000256" key="12">
    <source>
        <dbReference type="ARBA" id="ARBA00022842"/>
    </source>
</evidence>